<sequence>MSKFPEWLENTHRYRETDDFNCYRITGETREVVPPVRINYKNSAMPISWSVEECDEYGDEVMNNDDY</sequence>
<reference evidence="1" key="1">
    <citation type="submission" date="2019-11" db="EMBL/GenBank/DDBJ databases">
        <authorList>
            <person name="Feng L."/>
        </authorList>
    </citation>
    <scope>NUCLEOTIDE SEQUENCE</scope>
    <source>
        <strain evidence="1">VrattiLFYP33</strain>
    </source>
</reference>
<organism evidence="1">
    <name type="scientific">Veillonella ratti</name>
    <dbReference type="NCBI Taxonomy" id="103892"/>
    <lineage>
        <taxon>Bacteria</taxon>
        <taxon>Bacillati</taxon>
        <taxon>Bacillota</taxon>
        <taxon>Negativicutes</taxon>
        <taxon>Veillonellales</taxon>
        <taxon>Veillonellaceae</taxon>
        <taxon>Veillonella</taxon>
    </lineage>
</organism>
<name>A0A6N3AZT5_9FIRM</name>
<evidence type="ECO:0000313" key="1">
    <source>
        <dbReference type="EMBL" id="VYT93122.1"/>
    </source>
</evidence>
<gene>
    <name evidence="1" type="ORF">VRLFYP33_00815</name>
</gene>
<protein>
    <submittedName>
        <fullName evidence="1">Uncharacterized protein</fullName>
    </submittedName>
</protein>
<proteinExistence type="predicted"/>
<dbReference type="RefSeq" id="WP_156704458.1">
    <property type="nucleotide sequence ID" value="NZ_CACRUX010000033.1"/>
</dbReference>
<dbReference type="AlphaFoldDB" id="A0A6N3AZT5"/>
<dbReference type="EMBL" id="CACRUX010000033">
    <property type="protein sequence ID" value="VYT93122.1"/>
    <property type="molecule type" value="Genomic_DNA"/>
</dbReference>
<accession>A0A6N3AZT5</accession>